<gene>
    <name evidence="2" type="ORF">DILT_LOCUS5588</name>
</gene>
<keyword evidence="3" id="KW-1185">Reference proteome</keyword>
<dbReference type="EMBL" id="UYRU01047716">
    <property type="protein sequence ID" value="VDN09757.1"/>
    <property type="molecule type" value="Genomic_DNA"/>
</dbReference>
<sequence length="225" mass="25349">MAGAVRCCPQVDFVLAPHMATVPTICSQTVSITRDKLLLTVPVVILAYAFDLFPAQLYLIGQPFLRSSELLFAFLTSPMEFTNNILPDLNLGRLVKSFPLLLAKEQGETRASYQIGEILFKDKFIDEDSEVQGCQHQHAVRDNRKLEALIVQSGITLRDLGWDRLLAVSALEQRLHSRHYWNNAGISLHQRKVQTAAVSSLLIRARLFVSLLDYIGLTRRSLFVL</sequence>
<reference evidence="2 3" key="1">
    <citation type="submission" date="2018-11" db="EMBL/GenBank/DDBJ databases">
        <authorList>
            <consortium name="Pathogen Informatics"/>
        </authorList>
    </citation>
    <scope>NUCLEOTIDE SEQUENCE [LARGE SCALE GENOMIC DNA]</scope>
</reference>
<evidence type="ECO:0000313" key="3">
    <source>
        <dbReference type="Proteomes" id="UP000281553"/>
    </source>
</evidence>
<organism evidence="2 3">
    <name type="scientific">Dibothriocephalus latus</name>
    <name type="common">Fish tapeworm</name>
    <name type="synonym">Diphyllobothrium latum</name>
    <dbReference type="NCBI Taxonomy" id="60516"/>
    <lineage>
        <taxon>Eukaryota</taxon>
        <taxon>Metazoa</taxon>
        <taxon>Spiralia</taxon>
        <taxon>Lophotrochozoa</taxon>
        <taxon>Platyhelminthes</taxon>
        <taxon>Cestoda</taxon>
        <taxon>Eucestoda</taxon>
        <taxon>Diphyllobothriidea</taxon>
        <taxon>Diphyllobothriidae</taxon>
        <taxon>Dibothriocephalus</taxon>
    </lineage>
</organism>
<keyword evidence="1" id="KW-0472">Membrane</keyword>
<dbReference type="AlphaFoldDB" id="A0A3P7LCX1"/>
<accession>A0A3P7LCX1</accession>
<proteinExistence type="predicted"/>
<evidence type="ECO:0000256" key="1">
    <source>
        <dbReference type="SAM" id="Phobius"/>
    </source>
</evidence>
<dbReference type="Proteomes" id="UP000281553">
    <property type="component" value="Unassembled WGS sequence"/>
</dbReference>
<protein>
    <submittedName>
        <fullName evidence="2">Uncharacterized protein</fullName>
    </submittedName>
</protein>
<keyword evidence="1" id="KW-0812">Transmembrane</keyword>
<dbReference type="OrthoDB" id="5957963at2759"/>
<name>A0A3P7LCX1_DIBLA</name>
<keyword evidence="1" id="KW-1133">Transmembrane helix</keyword>
<feature type="transmembrane region" description="Helical" evidence="1">
    <location>
        <begin position="37"/>
        <end position="60"/>
    </location>
</feature>
<evidence type="ECO:0000313" key="2">
    <source>
        <dbReference type="EMBL" id="VDN09757.1"/>
    </source>
</evidence>